<protein>
    <submittedName>
        <fullName evidence="1">Uncharacterized protein</fullName>
    </submittedName>
</protein>
<dbReference type="GeneID" id="55473330"/>
<dbReference type="PATRIC" id="fig|1345695.10.peg.925"/>
<sequence>MDGITGTHPESQKIADKILSDKKLQKIINNDELGYDKKLGKLTSRLNTLRSENELTVHELNNARKTQWIPTDINGTFGHLGGVSELKAQNPVIKNPKCPK</sequence>
<gene>
    <name evidence="1" type="ORF">CLSA_c07900</name>
</gene>
<evidence type="ECO:0000313" key="2">
    <source>
        <dbReference type="Proteomes" id="UP000017118"/>
    </source>
</evidence>
<proteinExistence type="predicted"/>
<evidence type="ECO:0000313" key="1">
    <source>
        <dbReference type="EMBL" id="AGX41803.1"/>
    </source>
</evidence>
<dbReference type="Proteomes" id="UP000017118">
    <property type="component" value="Chromosome"/>
</dbReference>
<dbReference type="HOGENOM" id="CLU_2300941_0_0_9"/>
<dbReference type="KEGG" id="csb:CLSA_c07900"/>
<dbReference type="AlphaFoldDB" id="U5MMP9"/>
<dbReference type="RefSeq" id="WP_022744090.1">
    <property type="nucleotide sequence ID" value="NC_022571.1"/>
</dbReference>
<accession>U5MMP9</accession>
<dbReference type="EMBL" id="CP006721">
    <property type="protein sequence ID" value="AGX41803.1"/>
    <property type="molecule type" value="Genomic_DNA"/>
</dbReference>
<dbReference type="OrthoDB" id="2872697at2"/>
<keyword evidence="2" id="KW-1185">Reference proteome</keyword>
<organism evidence="1 2">
    <name type="scientific">Clostridium saccharobutylicum DSM 13864</name>
    <dbReference type="NCBI Taxonomy" id="1345695"/>
    <lineage>
        <taxon>Bacteria</taxon>
        <taxon>Bacillati</taxon>
        <taxon>Bacillota</taxon>
        <taxon>Clostridia</taxon>
        <taxon>Eubacteriales</taxon>
        <taxon>Clostridiaceae</taxon>
        <taxon>Clostridium</taxon>
    </lineage>
</organism>
<name>U5MMP9_CLOSA</name>
<reference evidence="1 2" key="1">
    <citation type="journal article" date="2013" name="Genome Announc.">
        <title>Complete Genome Sequence of the Solvent Producer Clostridium saccharobutylicum NCP262 (DSM 13864).</title>
        <authorList>
            <person name="Poehlein A."/>
            <person name="Hartwich K."/>
            <person name="Krabben P."/>
            <person name="Ehrenreich A."/>
            <person name="Liebl W."/>
            <person name="Durre P."/>
            <person name="Gottschalk G."/>
            <person name="Daniel R."/>
        </authorList>
    </citation>
    <scope>NUCLEOTIDE SEQUENCE [LARGE SCALE GENOMIC DNA]</scope>
    <source>
        <strain evidence="1">DSM 13864</strain>
    </source>
</reference>